<keyword evidence="2" id="KW-1185">Reference proteome</keyword>
<gene>
    <name evidence="1" type="ORF">ACPOL_3659</name>
</gene>
<proteinExistence type="predicted"/>
<sequence length="39" mass="4304">MDGASKDIFREFGAMNLLVSYETAPELSLSLMMPAKLEP</sequence>
<reference evidence="1 2" key="1">
    <citation type="journal article" date="2018" name="Front. Microbiol.">
        <title>Hydrolytic Capabilities as a Key to Environmental Success: Chitinolytic and Cellulolytic Acidobacteria From Acidic Sub-arctic Soils and Boreal Peatlands.</title>
        <authorList>
            <person name="Belova S.E."/>
            <person name="Ravin N.V."/>
            <person name="Pankratov T.A."/>
            <person name="Rakitin A.L."/>
            <person name="Ivanova A.A."/>
            <person name="Beletsky A.V."/>
            <person name="Mardanov A.V."/>
            <person name="Sinninghe Damste J.S."/>
            <person name="Dedysh S.N."/>
        </authorList>
    </citation>
    <scope>NUCLEOTIDE SEQUENCE [LARGE SCALE GENOMIC DNA]</scope>
    <source>
        <strain evidence="1 2">SBC82</strain>
    </source>
</reference>
<evidence type="ECO:0000313" key="1">
    <source>
        <dbReference type="EMBL" id="AXC12942.1"/>
    </source>
</evidence>
<evidence type="ECO:0000313" key="2">
    <source>
        <dbReference type="Proteomes" id="UP000253606"/>
    </source>
</evidence>
<organism evidence="1 2">
    <name type="scientific">Acidisarcina polymorpha</name>
    <dbReference type="NCBI Taxonomy" id="2211140"/>
    <lineage>
        <taxon>Bacteria</taxon>
        <taxon>Pseudomonadati</taxon>
        <taxon>Acidobacteriota</taxon>
        <taxon>Terriglobia</taxon>
        <taxon>Terriglobales</taxon>
        <taxon>Acidobacteriaceae</taxon>
        <taxon>Acidisarcina</taxon>
    </lineage>
</organism>
<dbReference type="AlphaFoldDB" id="A0A2Z5G1J7"/>
<dbReference type="Proteomes" id="UP000253606">
    <property type="component" value="Chromosome"/>
</dbReference>
<dbReference type="EMBL" id="CP030840">
    <property type="protein sequence ID" value="AXC12942.1"/>
    <property type="molecule type" value="Genomic_DNA"/>
</dbReference>
<name>A0A2Z5G1J7_9BACT</name>
<protein>
    <submittedName>
        <fullName evidence="1">Uncharacterized protein</fullName>
    </submittedName>
</protein>
<accession>A0A2Z5G1J7</accession>
<dbReference type="KEGG" id="abas:ACPOL_3659"/>